<dbReference type="Pfam" id="PF13676">
    <property type="entry name" value="TIR_2"/>
    <property type="match status" value="1"/>
</dbReference>
<gene>
    <name evidence="2" type="ORF">DILT_LOCUS6420</name>
</gene>
<dbReference type="InterPro" id="IPR016024">
    <property type="entry name" value="ARM-type_fold"/>
</dbReference>
<protein>
    <recommendedName>
        <fullName evidence="1">TIR domain-containing protein</fullName>
    </recommendedName>
</protein>
<dbReference type="Proteomes" id="UP000281553">
    <property type="component" value="Unassembled WGS sequence"/>
</dbReference>
<accession>A0A3P7NMQ7</accession>
<dbReference type="PANTHER" id="PTHR46270:SF2">
    <property type="entry name" value="TIR DOMAIN-CONTAINING PROTEIN"/>
    <property type="match status" value="1"/>
</dbReference>
<keyword evidence="3" id="KW-1185">Reference proteome</keyword>
<dbReference type="AlphaFoldDB" id="A0A3P7NMQ7"/>
<dbReference type="EMBL" id="UYRU01049477">
    <property type="protein sequence ID" value="VDN10589.1"/>
    <property type="molecule type" value="Genomic_DNA"/>
</dbReference>
<dbReference type="PANTHER" id="PTHR46270">
    <property type="entry name" value="ARMADILLO-TYPE FOLD-RELATED"/>
    <property type="match status" value="1"/>
</dbReference>
<dbReference type="SUPFAM" id="SSF48371">
    <property type="entry name" value="ARM repeat"/>
    <property type="match status" value="1"/>
</dbReference>
<name>A0A3P7NMQ7_DIBLA</name>
<dbReference type="Gene3D" id="3.40.50.10140">
    <property type="entry name" value="Toll/interleukin-1 receptor homology (TIR) domain"/>
    <property type="match status" value="1"/>
</dbReference>
<dbReference type="SUPFAM" id="SSF52200">
    <property type="entry name" value="Toll/Interleukin receptor TIR domain"/>
    <property type="match status" value="1"/>
</dbReference>
<proteinExistence type="predicted"/>
<dbReference type="InterPro" id="IPR035897">
    <property type="entry name" value="Toll_tir_struct_dom_sf"/>
</dbReference>
<reference evidence="2 3" key="1">
    <citation type="submission" date="2018-11" db="EMBL/GenBank/DDBJ databases">
        <authorList>
            <consortium name="Pathogen Informatics"/>
        </authorList>
    </citation>
    <scope>NUCLEOTIDE SEQUENCE [LARGE SCALE GENOMIC DNA]</scope>
</reference>
<evidence type="ECO:0000313" key="3">
    <source>
        <dbReference type="Proteomes" id="UP000281553"/>
    </source>
</evidence>
<dbReference type="InterPro" id="IPR013761">
    <property type="entry name" value="SAM/pointed_sf"/>
</dbReference>
<evidence type="ECO:0000313" key="2">
    <source>
        <dbReference type="EMBL" id="VDN10589.1"/>
    </source>
</evidence>
<evidence type="ECO:0000259" key="1">
    <source>
        <dbReference type="Pfam" id="PF13676"/>
    </source>
</evidence>
<dbReference type="OrthoDB" id="2148946at2759"/>
<sequence length="581" mass="65018">MALWNITDKSPEVCCRLTVSNIHRILFELINRPELMAPTCWVSAKARTLVHCSIGILYNIIKHSPCVRRDYRQFNGVSILVAFTADATICKKTPQNEVLSCRTAALFLLAAIVDEKENAKIHATDTHLVHALAMLKDALDSSPTYFSSSHGYHATEIIRSLNKLASPDSNKRILVKKKAFDLAKYALQIAKDLKKRQEGEKVDSTDSTTEKAYSYVSCDSLAAMTIELIWQLSFVAESREYLSPSSELKLFCESFGDKSWSSECQKSVQGLLWNLSSQTEGIHSADLSATFGQPIRRPDGHIMISYQHSTQSTMVRLKEELVKLGYKVWIDVDHMSHGSFVDEMAEGVEGASALILGLCQAFKDSPHCRQEMRYAYEQRVPFYPILLEEDYKPDAPSHKSFDSFDNSTPSVPMESRSLCENPTLTLNNTNHSCVFFGGQTPHAFEMIGTHVKSPNGNWLLKPTGSTSATESIRNAFMEAGSMYKSPNSSIIKIDSQEGLPPSFIRNWSAGQVAKWLTECNLSKFTEALDGLDGCLLWELARQRIVAPESFCAQLRSDLGMTLIERLRFSHALSQLSDLHED</sequence>
<dbReference type="Gene3D" id="1.25.10.10">
    <property type="entry name" value="Leucine-rich Repeat Variant"/>
    <property type="match status" value="1"/>
</dbReference>
<feature type="domain" description="TIR" evidence="1">
    <location>
        <begin position="302"/>
        <end position="404"/>
    </location>
</feature>
<organism evidence="2 3">
    <name type="scientific">Dibothriocephalus latus</name>
    <name type="common">Fish tapeworm</name>
    <name type="synonym">Diphyllobothrium latum</name>
    <dbReference type="NCBI Taxonomy" id="60516"/>
    <lineage>
        <taxon>Eukaryota</taxon>
        <taxon>Metazoa</taxon>
        <taxon>Spiralia</taxon>
        <taxon>Lophotrochozoa</taxon>
        <taxon>Platyhelminthes</taxon>
        <taxon>Cestoda</taxon>
        <taxon>Eucestoda</taxon>
        <taxon>Diphyllobothriidea</taxon>
        <taxon>Diphyllobothriidae</taxon>
        <taxon>Dibothriocephalus</taxon>
    </lineage>
</organism>
<dbReference type="InterPro" id="IPR011989">
    <property type="entry name" value="ARM-like"/>
</dbReference>
<dbReference type="GO" id="GO:0007165">
    <property type="term" value="P:signal transduction"/>
    <property type="evidence" value="ECO:0007669"/>
    <property type="project" value="InterPro"/>
</dbReference>
<dbReference type="InterPro" id="IPR000157">
    <property type="entry name" value="TIR_dom"/>
</dbReference>
<dbReference type="SUPFAM" id="SSF47769">
    <property type="entry name" value="SAM/Pointed domain"/>
    <property type="match status" value="1"/>
</dbReference>